<dbReference type="PANTHER" id="PTHR42648">
    <property type="entry name" value="TRANSPOSASE, PUTATIVE-RELATED"/>
    <property type="match status" value="1"/>
</dbReference>
<dbReference type="Pfam" id="PF00665">
    <property type="entry name" value="rve"/>
    <property type="match status" value="1"/>
</dbReference>
<dbReference type="InterPro" id="IPR039537">
    <property type="entry name" value="Retrotran_Ty1/copia-like"/>
</dbReference>
<reference evidence="4" key="1">
    <citation type="journal article" date="2019" name="Sci. Rep.">
        <title>Draft genome of Tanacetum cinerariifolium, the natural source of mosquito coil.</title>
        <authorList>
            <person name="Yamashiro T."/>
            <person name="Shiraishi A."/>
            <person name="Satake H."/>
            <person name="Nakayama K."/>
        </authorList>
    </citation>
    <scope>NUCLEOTIDE SEQUENCE</scope>
</reference>
<feature type="domain" description="Integrase catalytic" evidence="3">
    <location>
        <begin position="808"/>
        <end position="983"/>
    </location>
</feature>
<dbReference type="SUPFAM" id="SSF53098">
    <property type="entry name" value="Ribonuclease H-like"/>
    <property type="match status" value="1"/>
</dbReference>
<keyword evidence="1" id="KW-0175">Coiled coil</keyword>
<accession>A0A6L2MLD8</accession>
<feature type="region of interest" description="Disordered" evidence="2">
    <location>
        <begin position="678"/>
        <end position="720"/>
    </location>
</feature>
<dbReference type="InterPro" id="IPR012337">
    <property type="entry name" value="RNaseH-like_sf"/>
</dbReference>
<gene>
    <name evidence="4" type="ORF">Tci_045560</name>
</gene>
<dbReference type="Gene3D" id="3.30.420.10">
    <property type="entry name" value="Ribonuclease H-like superfamily/Ribonuclease H"/>
    <property type="match status" value="1"/>
</dbReference>
<dbReference type="PROSITE" id="PS50994">
    <property type="entry name" value="INTEGRASE"/>
    <property type="match status" value="1"/>
</dbReference>
<dbReference type="EMBL" id="BKCJ010006718">
    <property type="protein sequence ID" value="GEU73582.1"/>
    <property type="molecule type" value="Genomic_DNA"/>
</dbReference>
<dbReference type="GO" id="GO:0003676">
    <property type="term" value="F:nucleic acid binding"/>
    <property type="evidence" value="ECO:0007669"/>
    <property type="project" value="InterPro"/>
</dbReference>
<organism evidence="4">
    <name type="scientific">Tanacetum cinerariifolium</name>
    <name type="common">Dalmatian daisy</name>
    <name type="synonym">Chrysanthemum cinerariifolium</name>
    <dbReference type="NCBI Taxonomy" id="118510"/>
    <lineage>
        <taxon>Eukaryota</taxon>
        <taxon>Viridiplantae</taxon>
        <taxon>Streptophyta</taxon>
        <taxon>Embryophyta</taxon>
        <taxon>Tracheophyta</taxon>
        <taxon>Spermatophyta</taxon>
        <taxon>Magnoliopsida</taxon>
        <taxon>eudicotyledons</taxon>
        <taxon>Gunneridae</taxon>
        <taxon>Pentapetalae</taxon>
        <taxon>asterids</taxon>
        <taxon>campanulids</taxon>
        <taxon>Asterales</taxon>
        <taxon>Asteraceae</taxon>
        <taxon>Asteroideae</taxon>
        <taxon>Anthemideae</taxon>
        <taxon>Anthemidinae</taxon>
        <taxon>Tanacetum</taxon>
    </lineage>
</organism>
<evidence type="ECO:0000259" key="3">
    <source>
        <dbReference type="PROSITE" id="PS50994"/>
    </source>
</evidence>
<dbReference type="InterPro" id="IPR001584">
    <property type="entry name" value="Integrase_cat-core"/>
</dbReference>
<dbReference type="PANTHER" id="PTHR42648:SF32">
    <property type="entry name" value="RIBONUCLEASE H-LIKE DOMAIN, GAG-PRE-INTEGRASE DOMAIN PROTEIN-RELATED"/>
    <property type="match status" value="1"/>
</dbReference>
<evidence type="ECO:0000313" key="4">
    <source>
        <dbReference type="EMBL" id="GEU73582.1"/>
    </source>
</evidence>
<feature type="coiled-coil region" evidence="1">
    <location>
        <begin position="411"/>
        <end position="468"/>
    </location>
</feature>
<comment type="caution">
    <text evidence="4">The sequence shown here is derived from an EMBL/GenBank/DDBJ whole genome shotgun (WGS) entry which is preliminary data.</text>
</comment>
<dbReference type="GO" id="GO:0015074">
    <property type="term" value="P:DNA integration"/>
    <property type="evidence" value="ECO:0007669"/>
    <property type="project" value="InterPro"/>
</dbReference>
<protein>
    <submittedName>
        <fullName evidence="4">Integrase, catalytic region, zinc finger, CCHC-type, peptidase aspartic, catalytic</fullName>
    </submittedName>
</protein>
<evidence type="ECO:0000256" key="1">
    <source>
        <dbReference type="SAM" id="Coils"/>
    </source>
</evidence>
<feature type="region of interest" description="Disordered" evidence="2">
    <location>
        <begin position="597"/>
        <end position="647"/>
    </location>
</feature>
<proteinExistence type="predicted"/>
<dbReference type="InterPro" id="IPR036397">
    <property type="entry name" value="RNaseH_sf"/>
</dbReference>
<evidence type="ECO:0000256" key="2">
    <source>
        <dbReference type="SAM" id="MobiDB-lite"/>
    </source>
</evidence>
<feature type="compositionally biased region" description="Polar residues" evidence="2">
    <location>
        <begin position="598"/>
        <end position="640"/>
    </location>
</feature>
<sequence length="1413" mass="160820">MIQPEPKVSTQRNPLVSVEVLRYDKRSKSENMGIVSNEMEQILEHTQQGISHEVSGTRMQYLPSTIWRKGDKDRAAAMIQVIEKMLKTRRIMRSLEKLSGSNQTYTPGISASTNGKQRAVISYNCKGEGHISRQYTKPKRKRDDSWIRDKSVITHNAAYQADDLDTYHSDCDELNTAKIALMANFSHFGSDALAEYVKIDHLKQTLSEQVKEKQSLIQIVTLLKNDFKKEESRNIDREIVLEKKIKLLDNIVFKRDQSEETLLLTEESRSKMLSKQKDPMVLDNKVNTKPINYAALNQLSKDFATRFVPQSELSTKQVSCPSSDPIPSNRPTIVEVLSKLPKVSMAVDQHRLEYKTFGFPNERLLEQVISKDIVNIVVNATVNASMNNASVSMDNSISNQSALSFNQYFELNELKAQSQEKDTVIKKLKERVKSLSGNMDNDKVKKDIDEIETINIEQENRISKLEQALFITVLKEELRKLKGKTVVENVVTSPTIAPKMYEIDVQPIASRLLHNRMVYSEYLSYTKEQAMILREIVEQGKLQNALNSSLDYACKYTKRIQELLIIIKQTCPSINKSSANLVAVNPKNKDKKFRFFESATSSGNKNTKPASSSNIVSNKPLLSSTGVNTTTSASRSQPTGGNAYPLTRITKTTEVPLRKPISLEIDTHKPVVTLVYSRKPRRSKTSVPASRSKINKSMTANNKEPSKSEEYEVSNVPSSSLDEYRNDHVAKIMGLGDYQIGIVTILRVYYVEGLGHNLFSVGKFCDSNLEVTFRQQTYYVRNLEGVDLLIRSRGNNLYTLSLGKSKKKTHKPKSKDTNQEKLYLLHMDFYGPMRVVSINGKKYILVIVDDYSRFTWVKCLRSKDEALDFIIKFLKMIQVRLKTHVCRIRTDNGTEFVNQTLREYYETVGIFHETSVARSLQQNGVVERRNRTLIKVARTMLIYAKAPLFLWAEVVATACYNPNHCLIRLHHEKTPYEILHNKLPDLSFLYVFGALCYPTNDSENLGKLQPKADIEIALHELTPETLSSGLFPNLSPSTPLVPPLRFNWDILFQPLFDELINPPPSIDSPAPEIVTLIAEVTAPEPDVSTCSLSSITVDKDAPSASNSQTTPEAQSPFILNDVKEDDHDLDVAHMSNGPFFGIPIPENNSESSSMDVIHTVVHTTAPNTEHITKWTMDHPLDNIIDAFTQSCWIEAMQEELNEFERLKVWELVPRPDKISQSPRGIILNQSNYALESLKKYGMESTDPVDTSMVEKSKLDEDTKGKAVDPTHYHGMVGTLMYLTTIRPDLTFVVCMYARIQRILLFLYQLLQTLITRVANIPEEVRLAVCSYWEIDFLMDEITAYRHIDIRYQFIKEQVENGVVELYFVNTEHQLADIFKKALGREIIEFQITKLGMRSFMPETLKLLAEKAKE</sequence>
<name>A0A6L2MLD8_TANCI</name>